<reference evidence="1" key="1">
    <citation type="submission" date="2019-08" db="EMBL/GenBank/DDBJ databases">
        <authorList>
            <person name="Kucharzyk K."/>
            <person name="Murdoch R.W."/>
            <person name="Higgins S."/>
            <person name="Loffler F."/>
        </authorList>
    </citation>
    <scope>NUCLEOTIDE SEQUENCE</scope>
</reference>
<sequence length="92" mass="10430">MWQYSVSSFIFVLKSIDVNLFVLQRMEVNFVFPLTFSAVNEFESHANKTNDSAPLISNSPDKYFLLQDIDFTRFIASSVQATPDHVAGLFSS</sequence>
<dbReference type="AlphaFoldDB" id="A0A644Y1F2"/>
<organism evidence="1">
    <name type="scientific">bioreactor metagenome</name>
    <dbReference type="NCBI Taxonomy" id="1076179"/>
    <lineage>
        <taxon>unclassified sequences</taxon>
        <taxon>metagenomes</taxon>
        <taxon>ecological metagenomes</taxon>
    </lineage>
</organism>
<protein>
    <submittedName>
        <fullName evidence="1">Uncharacterized protein</fullName>
    </submittedName>
</protein>
<name>A0A644Y1F2_9ZZZZ</name>
<accession>A0A644Y1F2</accession>
<comment type="caution">
    <text evidence="1">The sequence shown here is derived from an EMBL/GenBank/DDBJ whole genome shotgun (WGS) entry which is preliminary data.</text>
</comment>
<dbReference type="EMBL" id="VSSQ01003303">
    <property type="protein sequence ID" value="MPM20064.1"/>
    <property type="molecule type" value="Genomic_DNA"/>
</dbReference>
<proteinExistence type="predicted"/>
<evidence type="ECO:0000313" key="1">
    <source>
        <dbReference type="EMBL" id="MPM20064.1"/>
    </source>
</evidence>
<gene>
    <name evidence="1" type="ORF">SDC9_66491</name>
</gene>